<keyword evidence="3" id="KW-1185">Reference proteome</keyword>
<reference evidence="2 3" key="1">
    <citation type="journal article" date="2024" name="Commun. Biol.">
        <title>Comparative genomic analysis of thermophilic fungi reveals convergent evolutionary adaptations and gene losses.</title>
        <authorList>
            <person name="Steindorff A.S."/>
            <person name="Aguilar-Pontes M.V."/>
            <person name="Robinson A.J."/>
            <person name="Andreopoulos B."/>
            <person name="LaButti K."/>
            <person name="Kuo A."/>
            <person name="Mondo S."/>
            <person name="Riley R."/>
            <person name="Otillar R."/>
            <person name="Haridas S."/>
            <person name="Lipzen A."/>
            <person name="Grimwood J."/>
            <person name="Schmutz J."/>
            <person name="Clum A."/>
            <person name="Reid I.D."/>
            <person name="Moisan M.C."/>
            <person name="Butler G."/>
            <person name="Nguyen T.T.M."/>
            <person name="Dewar K."/>
            <person name="Conant G."/>
            <person name="Drula E."/>
            <person name="Henrissat B."/>
            <person name="Hansel C."/>
            <person name="Singer S."/>
            <person name="Hutchinson M.I."/>
            <person name="de Vries R.P."/>
            <person name="Natvig D.O."/>
            <person name="Powell A.J."/>
            <person name="Tsang A."/>
            <person name="Grigoriev I.V."/>
        </authorList>
    </citation>
    <scope>NUCLEOTIDE SEQUENCE [LARGE SCALE GENOMIC DNA]</scope>
    <source>
        <strain evidence="2 3">CBS 494.80</strain>
    </source>
</reference>
<protein>
    <submittedName>
        <fullName evidence="2">Uncharacterized protein</fullName>
    </submittedName>
</protein>
<sequence>MSATTLVCCKCSQRTNIVFGTPPGTVLCSTCNHGECNDCDFKSLVKTVEKKKSANVVKPKVQSRPAATGNVKKK</sequence>
<feature type="region of interest" description="Disordered" evidence="1">
    <location>
        <begin position="55"/>
        <end position="74"/>
    </location>
</feature>
<name>A0ABR4C754_9HELO</name>
<dbReference type="Proteomes" id="UP001595075">
    <property type="component" value="Unassembled WGS sequence"/>
</dbReference>
<gene>
    <name evidence="2" type="ORF">VTL71DRAFT_3200</name>
</gene>
<proteinExistence type="predicted"/>
<comment type="caution">
    <text evidence="2">The sequence shown here is derived from an EMBL/GenBank/DDBJ whole genome shotgun (WGS) entry which is preliminary data.</text>
</comment>
<evidence type="ECO:0000313" key="3">
    <source>
        <dbReference type="Proteomes" id="UP001595075"/>
    </source>
</evidence>
<dbReference type="EMBL" id="JAZHXI010000012">
    <property type="protein sequence ID" value="KAL2065530.1"/>
    <property type="molecule type" value="Genomic_DNA"/>
</dbReference>
<evidence type="ECO:0000256" key="1">
    <source>
        <dbReference type="SAM" id="MobiDB-lite"/>
    </source>
</evidence>
<evidence type="ECO:0000313" key="2">
    <source>
        <dbReference type="EMBL" id="KAL2065530.1"/>
    </source>
</evidence>
<organism evidence="2 3">
    <name type="scientific">Oculimacula yallundae</name>
    <dbReference type="NCBI Taxonomy" id="86028"/>
    <lineage>
        <taxon>Eukaryota</taxon>
        <taxon>Fungi</taxon>
        <taxon>Dikarya</taxon>
        <taxon>Ascomycota</taxon>
        <taxon>Pezizomycotina</taxon>
        <taxon>Leotiomycetes</taxon>
        <taxon>Helotiales</taxon>
        <taxon>Ploettnerulaceae</taxon>
        <taxon>Oculimacula</taxon>
    </lineage>
</organism>
<accession>A0ABR4C754</accession>